<organism evidence="3 4">
    <name type="scientific">Actinomadura parmotrematis</name>
    <dbReference type="NCBI Taxonomy" id="2864039"/>
    <lineage>
        <taxon>Bacteria</taxon>
        <taxon>Bacillati</taxon>
        <taxon>Actinomycetota</taxon>
        <taxon>Actinomycetes</taxon>
        <taxon>Streptosporangiales</taxon>
        <taxon>Thermomonosporaceae</taxon>
        <taxon>Actinomadura</taxon>
    </lineage>
</organism>
<feature type="region of interest" description="Disordered" evidence="1">
    <location>
        <begin position="44"/>
        <end position="143"/>
    </location>
</feature>
<comment type="caution">
    <text evidence="3">The sequence shown here is derived from an EMBL/GenBank/DDBJ whole genome shotgun (WGS) entry which is preliminary data.</text>
</comment>
<feature type="compositionally biased region" description="Polar residues" evidence="1">
    <location>
        <begin position="109"/>
        <end position="123"/>
    </location>
</feature>
<protein>
    <submittedName>
        <fullName evidence="3">Uncharacterized protein</fullName>
    </submittedName>
</protein>
<feature type="compositionally biased region" description="Acidic residues" evidence="1">
    <location>
        <begin position="99"/>
        <end position="108"/>
    </location>
</feature>
<evidence type="ECO:0000256" key="1">
    <source>
        <dbReference type="SAM" id="MobiDB-lite"/>
    </source>
</evidence>
<feature type="compositionally biased region" description="Basic and acidic residues" evidence="1">
    <location>
        <begin position="44"/>
        <end position="60"/>
    </location>
</feature>
<dbReference type="Proteomes" id="UP000774570">
    <property type="component" value="Unassembled WGS sequence"/>
</dbReference>
<proteinExistence type="predicted"/>
<reference evidence="3 4" key="1">
    <citation type="submission" date="2021-07" db="EMBL/GenBank/DDBJ databases">
        <title>Actinomadura sp. PM05-2 isolated from lichen.</title>
        <authorList>
            <person name="Somphong A."/>
            <person name="Phongsopitanun W."/>
            <person name="Tanasupawat S."/>
            <person name="Peongsungnone V."/>
        </authorList>
    </citation>
    <scope>NUCLEOTIDE SEQUENCE [LARGE SCALE GENOMIC DNA]</scope>
    <source>
        <strain evidence="3 4">PM05-2</strain>
    </source>
</reference>
<gene>
    <name evidence="3" type="ORF">K1Y72_23405</name>
</gene>
<evidence type="ECO:0000313" key="4">
    <source>
        <dbReference type="Proteomes" id="UP000774570"/>
    </source>
</evidence>
<dbReference type="EMBL" id="JAIBOA010000015">
    <property type="protein sequence ID" value="MBW8485346.1"/>
    <property type="molecule type" value="Genomic_DNA"/>
</dbReference>
<dbReference type="RefSeq" id="WP_220168569.1">
    <property type="nucleotide sequence ID" value="NZ_JAIBOA010000015.1"/>
</dbReference>
<keyword evidence="2" id="KW-1133">Transmembrane helix</keyword>
<keyword evidence="2" id="KW-0472">Membrane</keyword>
<evidence type="ECO:0000256" key="2">
    <source>
        <dbReference type="SAM" id="Phobius"/>
    </source>
</evidence>
<feature type="transmembrane region" description="Helical" evidence="2">
    <location>
        <begin position="16"/>
        <end position="37"/>
    </location>
</feature>
<name>A0ABS7FY43_9ACTN</name>
<keyword evidence="2" id="KW-0812">Transmembrane</keyword>
<sequence length="143" mass="14594">MLNATSPLADGGQTGANYWLILAPVAIAIALATWLLLTKRSQRMAEHPDEAADPNTRRQLAETGVSGGVVDPGVVGEDRARAQRDAAAAEEAAVRAEQEDMLVVDDEGNTSPATAPSGRTSTGGVAPEGTAPGDPRSGGAHRA</sequence>
<keyword evidence="4" id="KW-1185">Reference proteome</keyword>
<evidence type="ECO:0000313" key="3">
    <source>
        <dbReference type="EMBL" id="MBW8485346.1"/>
    </source>
</evidence>
<accession>A0ABS7FY43</accession>